<evidence type="ECO:0000259" key="2">
    <source>
        <dbReference type="Pfam" id="PF00156"/>
    </source>
</evidence>
<dbReference type="InterPro" id="IPR029057">
    <property type="entry name" value="PRTase-like"/>
</dbReference>
<sequence length="453" mass="47443">MASGSRRFADRRDAGLQLAEALASYRGQHPLVLAIPRGGVPVGRIVADALDGDLDVVLVRKLGSPVNPEFAIGAVDEQGRIQLTARSAVAGAGMGYVRAEAARQLAVIRKRRALYSPHRALADPTGRVVIVVDDGLATGATMRAALEAVRRQHPAALLAAVPVAARDSLEGLDDVADDVVCLYAPASFRAVGAFYRDFRPVDDADVLQCLSAPPRPAAGLPVPEPMHFDLPDASLPGDLAMPPHARGLVIFAHGSGADRGNPRDRFLAQHLQRAGMGTLLLDLLTPDEQLSHAAAFDIATLADRLAAVVARVHHDPALAELPLGLFGAGTGAGAALAVAAQRPRDVAAVVARSGRPDLAGAATLARVTAPTLLIAPGADRTLLSLNRAALRRISGKNELAVVPGATHLFQEPGTLEMASKLARDWFARWLGARARPPRRRPDGGRGSTDRLAG</sequence>
<evidence type="ECO:0000256" key="1">
    <source>
        <dbReference type="SAM" id="MobiDB-lite"/>
    </source>
</evidence>
<keyword evidence="4" id="KW-1185">Reference proteome</keyword>
<feature type="region of interest" description="Disordered" evidence="1">
    <location>
        <begin position="434"/>
        <end position="453"/>
    </location>
</feature>
<evidence type="ECO:0000313" key="3">
    <source>
        <dbReference type="EMBL" id="MBP1474003.1"/>
    </source>
</evidence>
<dbReference type="EMBL" id="JAGJRS010000014">
    <property type="protein sequence ID" value="MBP1474003.1"/>
    <property type="molecule type" value="Genomic_DNA"/>
</dbReference>
<dbReference type="SUPFAM" id="SSF53474">
    <property type="entry name" value="alpha/beta-Hydrolases"/>
    <property type="match status" value="1"/>
</dbReference>
<keyword evidence="3" id="KW-0328">Glycosyltransferase</keyword>
<gene>
    <name evidence="3" type="ORF">J7I44_06810</name>
</gene>
<comment type="caution">
    <text evidence="3">The sequence shown here is derived from an EMBL/GenBank/DDBJ whole genome shotgun (WGS) entry which is preliminary data.</text>
</comment>
<dbReference type="Gene3D" id="3.30.1310.20">
    <property type="entry name" value="PRTase-like"/>
    <property type="match status" value="1"/>
</dbReference>
<proteinExistence type="predicted"/>
<dbReference type="RefSeq" id="WP_209617925.1">
    <property type="nucleotide sequence ID" value="NZ_JAGJRS010000014.1"/>
</dbReference>
<organism evidence="3 4">
    <name type="scientific">Frateuria flava</name>
    <dbReference type="NCBI Taxonomy" id="2821489"/>
    <lineage>
        <taxon>Bacteria</taxon>
        <taxon>Pseudomonadati</taxon>
        <taxon>Pseudomonadota</taxon>
        <taxon>Gammaproteobacteria</taxon>
        <taxon>Lysobacterales</taxon>
        <taxon>Rhodanobacteraceae</taxon>
        <taxon>Frateuria</taxon>
    </lineage>
</organism>
<keyword evidence="3" id="KW-0808">Transferase</keyword>
<accession>A0ABS4DLS2</accession>
<dbReference type="GO" id="GO:0016757">
    <property type="term" value="F:glycosyltransferase activity"/>
    <property type="evidence" value="ECO:0007669"/>
    <property type="project" value="UniProtKB-KW"/>
</dbReference>
<dbReference type="CDD" id="cd06223">
    <property type="entry name" value="PRTases_typeI"/>
    <property type="match status" value="1"/>
</dbReference>
<dbReference type="Gene3D" id="3.40.50.2020">
    <property type="match status" value="1"/>
</dbReference>
<feature type="domain" description="Phosphoribosyltransferase" evidence="2">
    <location>
        <begin position="20"/>
        <end position="180"/>
    </location>
</feature>
<reference evidence="3 4" key="1">
    <citation type="submission" date="2021-04" db="EMBL/GenBank/DDBJ databases">
        <authorList>
            <person name="Huq M.A."/>
        </authorList>
    </citation>
    <scope>NUCLEOTIDE SEQUENCE [LARGE SCALE GENOMIC DNA]</scope>
    <source>
        <strain evidence="3 4">MAH-13</strain>
    </source>
</reference>
<dbReference type="InterPro" id="IPR029058">
    <property type="entry name" value="AB_hydrolase_fold"/>
</dbReference>
<dbReference type="InterPro" id="IPR000836">
    <property type="entry name" value="PRTase_dom"/>
</dbReference>
<dbReference type="Gene3D" id="3.40.50.1820">
    <property type="entry name" value="alpha/beta hydrolase"/>
    <property type="match status" value="1"/>
</dbReference>
<dbReference type="Proteomes" id="UP000823790">
    <property type="component" value="Unassembled WGS sequence"/>
</dbReference>
<protein>
    <submittedName>
        <fullName evidence="3">Phosphoribosyltransferase</fullName>
    </submittedName>
</protein>
<evidence type="ECO:0000313" key="4">
    <source>
        <dbReference type="Proteomes" id="UP000823790"/>
    </source>
</evidence>
<name>A0ABS4DLS2_9GAMM</name>
<dbReference type="Pfam" id="PF00156">
    <property type="entry name" value="Pribosyltran"/>
    <property type="match status" value="1"/>
</dbReference>
<dbReference type="SUPFAM" id="SSF53271">
    <property type="entry name" value="PRTase-like"/>
    <property type="match status" value="1"/>
</dbReference>